<dbReference type="PANTHER" id="PTHR11803">
    <property type="entry name" value="2-IMINOBUTANOATE/2-IMINOPROPANOATE DEAMINASE RIDA"/>
    <property type="match status" value="1"/>
</dbReference>
<evidence type="ECO:0000313" key="1">
    <source>
        <dbReference type="EMBL" id="NDJ95282.1"/>
    </source>
</evidence>
<protein>
    <submittedName>
        <fullName evidence="1">RutC family protein jhp-0879 (Trinotate prediction)</fullName>
    </submittedName>
</protein>
<proteinExistence type="predicted"/>
<dbReference type="InterPro" id="IPR035959">
    <property type="entry name" value="RutC-like_sf"/>
</dbReference>
<dbReference type="OrthoDB" id="309640at2759"/>
<dbReference type="InterPro" id="IPR006175">
    <property type="entry name" value="YjgF/YER057c/UK114"/>
</dbReference>
<dbReference type="PANTHER" id="PTHR11803:SF39">
    <property type="entry name" value="2-IMINOBUTANOATE_2-IMINOPROPANOATE DEAMINASE"/>
    <property type="match status" value="1"/>
</dbReference>
<dbReference type="SUPFAM" id="SSF55298">
    <property type="entry name" value="YjgF-like"/>
    <property type="match status" value="1"/>
</dbReference>
<dbReference type="GO" id="GO:0019239">
    <property type="term" value="F:deaminase activity"/>
    <property type="evidence" value="ECO:0007669"/>
    <property type="project" value="TreeGrafter"/>
</dbReference>
<dbReference type="Gene3D" id="3.30.1330.40">
    <property type="entry name" value="RutC-like"/>
    <property type="match status" value="1"/>
</dbReference>
<dbReference type="Pfam" id="PF01042">
    <property type="entry name" value="Ribonuc_L-PSP"/>
    <property type="match status" value="1"/>
</dbReference>
<dbReference type="AlphaFoldDB" id="A0A6G3MML3"/>
<accession>A0A6G3MML3</accession>
<dbReference type="EMBL" id="GHBP01018863">
    <property type="protein sequence ID" value="NDJ95282.1"/>
    <property type="molecule type" value="Transcribed_RNA"/>
</dbReference>
<feature type="non-terminal residue" evidence="1">
    <location>
        <position position="110"/>
    </location>
</feature>
<dbReference type="GO" id="GO:0005829">
    <property type="term" value="C:cytosol"/>
    <property type="evidence" value="ECO:0007669"/>
    <property type="project" value="TreeGrafter"/>
</dbReference>
<dbReference type="CDD" id="cd00448">
    <property type="entry name" value="YjgF_YER057c_UK114_family"/>
    <property type="match status" value="1"/>
</dbReference>
<organism evidence="1">
    <name type="scientific">Henneguya salminicola</name>
    <name type="common">Myxosporean</name>
    <dbReference type="NCBI Taxonomy" id="69463"/>
    <lineage>
        <taxon>Eukaryota</taxon>
        <taxon>Metazoa</taxon>
        <taxon>Cnidaria</taxon>
        <taxon>Myxozoa</taxon>
        <taxon>Myxosporea</taxon>
        <taxon>Bivalvulida</taxon>
        <taxon>Platysporina</taxon>
        <taxon>Myxobolidae</taxon>
        <taxon>Henneguya</taxon>
    </lineage>
</organism>
<sequence>MADLNFYQVHSKSVPFSYGPFSHSLMVGGVLFISGQLGQDNRTRCLIGKDIESQTRKAMENIEEFLTSASLDWSCIAKTTVYLKRIDDFHDFNECYAKFLKEPYPTRTVI</sequence>
<name>A0A6G3MML3_HENSL</name>
<reference evidence="1" key="1">
    <citation type="submission" date="2018-11" db="EMBL/GenBank/DDBJ databases">
        <title>Henneguya salminicola genome and transcriptome.</title>
        <authorList>
            <person name="Yahalomi D."/>
            <person name="Atkinson S.D."/>
            <person name="Neuhof M."/>
            <person name="Chang E.S."/>
            <person name="Philippe H."/>
            <person name="Cartwright P."/>
            <person name="Bartholomew J.L."/>
            <person name="Huchon D."/>
        </authorList>
    </citation>
    <scope>NUCLEOTIDE SEQUENCE</scope>
    <source>
        <strain evidence="1">Hz1</strain>
        <tissue evidence="1">Whole</tissue>
    </source>
</reference>